<dbReference type="EMBL" id="JAPWDO010000001">
    <property type="protein sequence ID" value="KAJ5485871.1"/>
    <property type="molecule type" value="Genomic_DNA"/>
</dbReference>
<dbReference type="Proteomes" id="UP001147760">
    <property type="component" value="Unassembled WGS sequence"/>
</dbReference>
<reference evidence="1" key="1">
    <citation type="submission" date="2022-12" db="EMBL/GenBank/DDBJ databases">
        <authorList>
            <person name="Petersen C."/>
        </authorList>
    </citation>
    <scope>NUCLEOTIDE SEQUENCE</scope>
    <source>
        <strain evidence="1">IBT 17660</strain>
    </source>
</reference>
<evidence type="ECO:0000313" key="2">
    <source>
        <dbReference type="Proteomes" id="UP001147760"/>
    </source>
</evidence>
<sequence>MTFLIAAGLTGLGALYLYMSHVNSAMKVVPEEAQKLSPHRWTVEEIKAAYKRSLETPIDVTKSLPLKQSRRYIIDRLKAFLLLSIKINVNSTRNVLNTARAAGATAFISISLVTKSEVELLVRVADNPATSFRTGYIRPINSVYIYLRNEVALPRLARFYRVSYTPKTSRSHTSYINNSEPNSRLPDIGRQSFTVSDPNTAIAFSDIYTLLSTLSKTPVSFLEVQPLPMLYKYLSWILPSLSEDIGQLQPSLFSIINIHVFADDSRAKLAPELCGLGYTPPLSTLDGLCRLLVDWNTKAEKEDAEVMGKKMQLGLVEASEDVAVGAPKFHRSTSYEQ</sequence>
<dbReference type="AlphaFoldDB" id="A0A9W9X886"/>
<proteinExistence type="predicted"/>
<organism evidence="1 2">
    <name type="scientific">Penicillium desertorum</name>
    <dbReference type="NCBI Taxonomy" id="1303715"/>
    <lineage>
        <taxon>Eukaryota</taxon>
        <taxon>Fungi</taxon>
        <taxon>Dikarya</taxon>
        <taxon>Ascomycota</taxon>
        <taxon>Pezizomycotina</taxon>
        <taxon>Eurotiomycetes</taxon>
        <taxon>Eurotiomycetidae</taxon>
        <taxon>Eurotiales</taxon>
        <taxon>Aspergillaceae</taxon>
        <taxon>Penicillium</taxon>
    </lineage>
</organism>
<protein>
    <submittedName>
        <fullName evidence="1">3-beta hydroxysteroid dehydrogenase/isomerase</fullName>
    </submittedName>
</protein>
<name>A0A9W9X886_9EURO</name>
<dbReference type="OrthoDB" id="10058185at2759"/>
<gene>
    <name evidence="1" type="ORF">N7530_000171</name>
</gene>
<accession>A0A9W9X886</accession>
<evidence type="ECO:0000313" key="1">
    <source>
        <dbReference type="EMBL" id="KAJ5485871.1"/>
    </source>
</evidence>
<reference evidence="1" key="2">
    <citation type="journal article" date="2023" name="IMA Fungus">
        <title>Comparative genomic study of the Penicillium genus elucidates a diverse pangenome and 15 lateral gene transfer events.</title>
        <authorList>
            <person name="Petersen C."/>
            <person name="Sorensen T."/>
            <person name="Nielsen M.R."/>
            <person name="Sondergaard T.E."/>
            <person name="Sorensen J.L."/>
            <person name="Fitzpatrick D.A."/>
            <person name="Frisvad J.C."/>
            <person name="Nielsen K.L."/>
        </authorList>
    </citation>
    <scope>NUCLEOTIDE SEQUENCE</scope>
    <source>
        <strain evidence="1">IBT 17660</strain>
    </source>
</reference>
<keyword evidence="2" id="KW-1185">Reference proteome</keyword>
<comment type="caution">
    <text evidence="1">The sequence shown here is derived from an EMBL/GenBank/DDBJ whole genome shotgun (WGS) entry which is preliminary data.</text>
</comment>